<dbReference type="Gene3D" id="3.40.50.1820">
    <property type="entry name" value="alpha/beta hydrolase"/>
    <property type="match status" value="1"/>
</dbReference>
<reference evidence="1 2" key="1">
    <citation type="submission" date="2019-06" db="EMBL/GenBank/DDBJ databases">
        <title>Sequencing the genomes of 1000 actinobacteria strains.</title>
        <authorList>
            <person name="Klenk H.-P."/>
        </authorList>
    </citation>
    <scope>NUCLEOTIDE SEQUENCE [LARGE SCALE GENOMIC DNA]</scope>
    <source>
        <strain evidence="1 2">DSM 8803</strain>
    </source>
</reference>
<dbReference type="PANTHER" id="PTHR43358:SF4">
    <property type="entry name" value="ALPHA_BETA HYDROLASE FOLD-1 DOMAIN-CONTAINING PROTEIN"/>
    <property type="match status" value="1"/>
</dbReference>
<dbReference type="SUPFAM" id="SSF53474">
    <property type="entry name" value="alpha/beta-Hydrolases"/>
    <property type="match status" value="1"/>
</dbReference>
<evidence type="ECO:0000313" key="2">
    <source>
        <dbReference type="Proteomes" id="UP000319094"/>
    </source>
</evidence>
<comment type="caution">
    <text evidence="1">The sequence shown here is derived from an EMBL/GenBank/DDBJ whole genome shotgun (WGS) entry which is preliminary data.</text>
</comment>
<dbReference type="PANTHER" id="PTHR43358">
    <property type="entry name" value="ALPHA/BETA-HYDROLASE"/>
    <property type="match status" value="1"/>
</dbReference>
<evidence type="ECO:0000313" key="1">
    <source>
        <dbReference type="EMBL" id="TQL42520.1"/>
    </source>
</evidence>
<dbReference type="AlphaFoldDB" id="A0A542Y375"/>
<proteinExistence type="predicted"/>
<dbReference type="Proteomes" id="UP000319094">
    <property type="component" value="Unassembled WGS sequence"/>
</dbReference>
<sequence length="403" mass="42572">MRASQGVAIAGAAVLGAAVGVAAASAGVSAYLARLSVTVDRGLERPVTVRRVVPGDEPLVWLTGEGSRARGQHSLLFDPPGAAAGGGVGAQPTGHARLGPVIGRNGADVLRAVRAVDSGELVAGARGRMVGWWYTNPEELGYRVEETTYETELGPMAAWIVHPKRPRKKRWAIHMHGRGASPAETFRGIEPFARAGVTSMIITYRNDRGAPAGLHGRYGMGVSESRDLDAAITEARARGAERVTLMGWSMGGTASLVSVARGAHRDVIDGLILESPGADWAQILRDKAAQVKLPGWIADAGMALLARGIVPSGEAAGIDFEGLAPEQLAATLDVPTLILASPDDRFVPWHGSRAIAETRPDLVELVSIPGAGHVRLWNVDPERWESTVLRFVAALPRPGWRGQ</sequence>
<keyword evidence="2" id="KW-1185">Reference proteome</keyword>
<dbReference type="InterPro" id="IPR052920">
    <property type="entry name" value="DNA-binding_regulatory"/>
</dbReference>
<protein>
    <submittedName>
        <fullName evidence="1">Prolyl oligopeptidase family protein</fullName>
    </submittedName>
</protein>
<dbReference type="EMBL" id="VFON01000001">
    <property type="protein sequence ID" value="TQL42520.1"/>
    <property type="molecule type" value="Genomic_DNA"/>
</dbReference>
<dbReference type="InterPro" id="IPR029058">
    <property type="entry name" value="AB_hydrolase_fold"/>
</dbReference>
<name>A0A542Y375_9MICO</name>
<dbReference type="OrthoDB" id="8111537at2"/>
<accession>A0A542Y375</accession>
<dbReference type="RefSeq" id="WP_141885962.1">
    <property type="nucleotide sequence ID" value="NZ_BAAAUY010000004.1"/>
</dbReference>
<gene>
    <name evidence="1" type="ORF">FB468_0520</name>
</gene>
<organism evidence="1 2">
    <name type="scientific">Leucobacter komagatae</name>
    <dbReference type="NCBI Taxonomy" id="55969"/>
    <lineage>
        <taxon>Bacteria</taxon>
        <taxon>Bacillati</taxon>
        <taxon>Actinomycetota</taxon>
        <taxon>Actinomycetes</taxon>
        <taxon>Micrococcales</taxon>
        <taxon>Microbacteriaceae</taxon>
        <taxon>Leucobacter</taxon>
    </lineage>
</organism>